<evidence type="ECO:0000313" key="2">
    <source>
        <dbReference type="EMBL" id="JAI25484.1"/>
    </source>
</evidence>
<evidence type="ECO:0000313" key="1">
    <source>
        <dbReference type="EMBL" id="JAI18318.1"/>
    </source>
</evidence>
<evidence type="ECO:0000313" key="3">
    <source>
        <dbReference type="EMBL" id="JAI29268.1"/>
    </source>
</evidence>
<dbReference type="EMBL" id="GDHF01026830">
    <property type="protein sequence ID" value="JAI25484.1"/>
    <property type="molecule type" value="Transcribed_RNA"/>
</dbReference>
<protein>
    <submittedName>
        <fullName evidence="2">Uncharacterized protein</fullName>
    </submittedName>
</protein>
<dbReference type="EMBL" id="GDHF01023046">
    <property type="protein sequence ID" value="JAI29268.1"/>
    <property type="molecule type" value="Transcribed_RNA"/>
</dbReference>
<reference evidence="2" key="1">
    <citation type="submission" date="2015-06" db="EMBL/GenBank/DDBJ databases">
        <authorList>
            <person name="Hoefler B.C."/>
            <person name="Straight P.D."/>
        </authorList>
    </citation>
    <scope>NUCLEOTIDE SEQUENCE</scope>
</reference>
<dbReference type="AlphaFoldDB" id="A0A0K8UFR0"/>
<accession>A0A0K8UFR0</accession>
<proteinExistence type="predicted"/>
<sequence length="102" mass="11478">MQCAQGRHSSSQPKIMIANSFKMDDLESEKFQLQPNHPKHQAIIKAREVAQNQAISIIWVAESGSATLCLSLTCFPNSCICVRTLYARIHMLFLHILSSNSY</sequence>
<dbReference type="EMBL" id="GDHF01033996">
    <property type="protein sequence ID" value="JAI18318.1"/>
    <property type="molecule type" value="Transcribed_RNA"/>
</dbReference>
<organism evidence="2">
    <name type="scientific">Bactrocera latifrons</name>
    <name type="common">Malaysian fruit fly</name>
    <name type="synonym">Chaetodacus latifrons</name>
    <dbReference type="NCBI Taxonomy" id="174628"/>
    <lineage>
        <taxon>Eukaryota</taxon>
        <taxon>Metazoa</taxon>
        <taxon>Ecdysozoa</taxon>
        <taxon>Arthropoda</taxon>
        <taxon>Hexapoda</taxon>
        <taxon>Insecta</taxon>
        <taxon>Pterygota</taxon>
        <taxon>Neoptera</taxon>
        <taxon>Endopterygota</taxon>
        <taxon>Diptera</taxon>
        <taxon>Brachycera</taxon>
        <taxon>Muscomorpha</taxon>
        <taxon>Tephritoidea</taxon>
        <taxon>Tephritidae</taxon>
        <taxon>Bactrocera</taxon>
        <taxon>Bactrocera</taxon>
    </lineage>
</organism>
<name>A0A0K8UFR0_BACLA</name>
<gene>
    <name evidence="3" type="ORF">c0_g1_i1</name>
    <name evidence="2" type="ORF">c0_g1_i3</name>
    <name evidence="1" type="ORF">c0_g1_i4</name>
</gene>